<name>A0A1V9EX64_9BACT</name>
<evidence type="ECO:0000313" key="4">
    <source>
        <dbReference type="EMBL" id="OQP50711.1"/>
    </source>
</evidence>
<keyword evidence="5" id="KW-1185">Reference proteome</keyword>
<accession>A0A1V9EX64</accession>
<reference evidence="5" key="1">
    <citation type="submission" date="2016-04" db="EMBL/GenBank/DDBJ databases">
        <authorList>
            <person name="Chen L."/>
            <person name="Zhuang W."/>
            <person name="Wang G."/>
        </authorList>
    </citation>
    <scope>NUCLEOTIDE SEQUENCE [LARGE SCALE GENOMIC DNA]</scope>
    <source>
        <strain evidence="5">17621</strain>
    </source>
</reference>
<proteinExistence type="predicted"/>
<dbReference type="InterPro" id="IPR007492">
    <property type="entry name" value="LytTR_DNA-bd_dom"/>
</dbReference>
<evidence type="ECO:0008006" key="6">
    <source>
        <dbReference type="Google" id="ProtNLM"/>
    </source>
</evidence>
<gene>
    <name evidence="4" type="ORF">A4H97_02410</name>
</gene>
<dbReference type="OrthoDB" id="1646880at2"/>
<dbReference type="InterPro" id="IPR001789">
    <property type="entry name" value="Sig_transdc_resp-reg_receiver"/>
</dbReference>
<dbReference type="EMBL" id="LVXG01000012">
    <property type="protein sequence ID" value="OQP50711.1"/>
    <property type="molecule type" value="Genomic_DNA"/>
</dbReference>
<dbReference type="Gene3D" id="2.40.50.1020">
    <property type="entry name" value="LytTr DNA-binding domain"/>
    <property type="match status" value="1"/>
</dbReference>
<evidence type="ECO:0000313" key="5">
    <source>
        <dbReference type="Proteomes" id="UP000192610"/>
    </source>
</evidence>
<dbReference type="PROSITE" id="PS50110">
    <property type="entry name" value="RESPONSE_REGULATORY"/>
    <property type="match status" value="1"/>
</dbReference>
<evidence type="ECO:0000259" key="3">
    <source>
        <dbReference type="PROSITE" id="PS50930"/>
    </source>
</evidence>
<evidence type="ECO:0000259" key="2">
    <source>
        <dbReference type="PROSITE" id="PS50110"/>
    </source>
</evidence>
<dbReference type="AlphaFoldDB" id="A0A1V9EX64"/>
<dbReference type="Pfam" id="PF00072">
    <property type="entry name" value="Response_reg"/>
    <property type="match status" value="1"/>
</dbReference>
<organism evidence="4 5">
    <name type="scientific">Niastella yeongjuensis</name>
    <dbReference type="NCBI Taxonomy" id="354355"/>
    <lineage>
        <taxon>Bacteria</taxon>
        <taxon>Pseudomonadati</taxon>
        <taxon>Bacteroidota</taxon>
        <taxon>Chitinophagia</taxon>
        <taxon>Chitinophagales</taxon>
        <taxon>Chitinophagaceae</taxon>
        <taxon>Niastella</taxon>
    </lineage>
</organism>
<feature type="modified residue" description="4-aspartylphosphate" evidence="1">
    <location>
        <position position="55"/>
    </location>
</feature>
<dbReference type="PANTHER" id="PTHR37299:SF1">
    <property type="entry name" value="STAGE 0 SPORULATION PROTEIN A HOMOLOG"/>
    <property type="match status" value="1"/>
</dbReference>
<dbReference type="PANTHER" id="PTHR37299">
    <property type="entry name" value="TRANSCRIPTIONAL REGULATOR-RELATED"/>
    <property type="match status" value="1"/>
</dbReference>
<dbReference type="RefSeq" id="WP_081199045.1">
    <property type="nucleotide sequence ID" value="NZ_FOCZ01000001.1"/>
</dbReference>
<dbReference type="SMART" id="SM00448">
    <property type="entry name" value="REC"/>
    <property type="match status" value="1"/>
</dbReference>
<evidence type="ECO:0000256" key="1">
    <source>
        <dbReference type="PROSITE-ProRule" id="PRU00169"/>
    </source>
</evidence>
<dbReference type="SUPFAM" id="SSF52172">
    <property type="entry name" value="CheY-like"/>
    <property type="match status" value="1"/>
</dbReference>
<dbReference type="PROSITE" id="PS50930">
    <property type="entry name" value="HTH_LYTTR"/>
    <property type="match status" value="1"/>
</dbReference>
<dbReference type="Gene3D" id="3.40.50.2300">
    <property type="match status" value="1"/>
</dbReference>
<dbReference type="GO" id="GO:0000156">
    <property type="term" value="F:phosphorelay response regulator activity"/>
    <property type="evidence" value="ECO:0007669"/>
    <property type="project" value="InterPro"/>
</dbReference>
<dbReference type="STRING" id="354355.SAMN05660816_00462"/>
<sequence length="247" mass="28399">MIRTIVIDDEPNNIEALKQLLLKYCPLVELIGVAENIRTGQALIIHTQPDLVFLDIEMPFGNAFELLNSLSPVNFEIIFVTAFDNYAINAIKYSALDYLLKPVNIKELQAAVHKAADRIKTKNITSKIDTLMYNLSVNKPVLQKVALPTLDGLVFVNINELVWLEARGSYTFVYMQDQQKIMVSRTLKEFEDILPFENFSRVHQSYIINHFFIKKYNRGRGGTIEMEDGTTIEVSMRKKDEFLSKFK</sequence>
<dbReference type="SMART" id="SM00850">
    <property type="entry name" value="LytTR"/>
    <property type="match status" value="1"/>
</dbReference>
<dbReference type="Pfam" id="PF04397">
    <property type="entry name" value="LytTR"/>
    <property type="match status" value="1"/>
</dbReference>
<dbReference type="Proteomes" id="UP000192610">
    <property type="component" value="Unassembled WGS sequence"/>
</dbReference>
<dbReference type="InterPro" id="IPR046947">
    <property type="entry name" value="LytR-like"/>
</dbReference>
<dbReference type="InterPro" id="IPR011006">
    <property type="entry name" value="CheY-like_superfamily"/>
</dbReference>
<dbReference type="GO" id="GO:0003677">
    <property type="term" value="F:DNA binding"/>
    <property type="evidence" value="ECO:0007669"/>
    <property type="project" value="InterPro"/>
</dbReference>
<feature type="domain" description="HTH LytTR-type" evidence="3">
    <location>
        <begin position="145"/>
        <end position="247"/>
    </location>
</feature>
<feature type="domain" description="Response regulatory" evidence="2">
    <location>
        <begin position="3"/>
        <end position="116"/>
    </location>
</feature>
<comment type="caution">
    <text evidence="4">The sequence shown here is derived from an EMBL/GenBank/DDBJ whole genome shotgun (WGS) entry which is preliminary data.</text>
</comment>
<protein>
    <recommendedName>
        <fullName evidence="6">DNA-binding response regulator</fullName>
    </recommendedName>
</protein>
<keyword evidence="1" id="KW-0597">Phosphoprotein</keyword>